<dbReference type="Proteomes" id="UP000765509">
    <property type="component" value="Unassembled WGS sequence"/>
</dbReference>
<organism evidence="2 3">
    <name type="scientific">Austropuccinia psidii MF-1</name>
    <dbReference type="NCBI Taxonomy" id="1389203"/>
    <lineage>
        <taxon>Eukaryota</taxon>
        <taxon>Fungi</taxon>
        <taxon>Dikarya</taxon>
        <taxon>Basidiomycota</taxon>
        <taxon>Pucciniomycotina</taxon>
        <taxon>Pucciniomycetes</taxon>
        <taxon>Pucciniales</taxon>
        <taxon>Sphaerophragmiaceae</taxon>
        <taxon>Austropuccinia</taxon>
    </lineage>
</organism>
<feature type="region of interest" description="Disordered" evidence="1">
    <location>
        <begin position="124"/>
        <end position="144"/>
    </location>
</feature>
<name>A0A9Q3IZQ1_9BASI</name>
<dbReference type="EMBL" id="AVOT02059742">
    <property type="protein sequence ID" value="MBW0553365.1"/>
    <property type="molecule type" value="Genomic_DNA"/>
</dbReference>
<reference evidence="2" key="1">
    <citation type="submission" date="2021-03" db="EMBL/GenBank/DDBJ databases">
        <title>Draft genome sequence of rust myrtle Austropuccinia psidii MF-1, a brazilian biotype.</title>
        <authorList>
            <person name="Quecine M.C."/>
            <person name="Pachon D.M.R."/>
            <person name="Bonatelli M.L."/>
            <person name="Correr F.H."/>
            <person name="Franceschini L.M."/>
            <person name="Leite T.F."/>
            <person name="Margarido G.R.A."/>
            <person name="Almeida C.A."/>
            <person name="Ferrarezi J.A."/>
            <person name="Labate C.A."/>
        </authorList>
    </citation>
    <scope>NUCLEOTIDE SEQUENCE</scope>
    <source>
        <strain evidence="2">MF-1</strain>
    </source>
</reference>
<feature type="compositionally biased region" description="Polar residues" evidence="1">
    <location>
        <begin position="127"/>
        <end position="140"/>
    </location>
</feature>
<evidence type="ECO:0000313" key="2">
    <source>
        <dbReference type="EMBL" id="MBW0553365.1"/>
    </source>
</evidence>
<proteinExistence type="predicted"/>
<evidence type="ECO:0000313" key="3">
    <source>
        <dbReference type="Proteomes" id="UP000765509"/>
    </source>
</evidence>
<accession>A0A9Q3IZQ1</accession>
<comment type="caution">
    <text evidence="2">The sequence shown here is derived from an EMBL/GenBank/DDBJ whole genome shotgun (WGS) entry which is preliminary data.</text>
</comment>
<sequence length="171" mass="18593">MSAKLNSICDSNHSDSLPSVLYDAGVFNSLRELSKESMAHTETYEINKTYDGFKSVIVIKPPLINCWNEGVPCVESATARATGCQLFNLGKRNCSQANHKFLDNPRILWISIKKGGRFGLEAPVCEPQTSDSTSGHSNLTGPRMRGVKQLTNTSSSWANTGGPIHPQGNPI</sequence>
<keyword evidence="3" id="KW-1185">Reference proteome</keyword>
<evidence type="ECO:0000256" key="1">
    <source>
        <dbReference type="SAM" id="MobiDB-lite"/>
    </source>
</evidence>
<dbReference type="AlphaFoldDB" id="A0A9Q3IZQ1"/>
<gene>
    <name evidence="2" type="ORF">O181_093080</name>
</gene>
<protein>
    <submittedName>
        <fullName evidence="2">Uncharacterized protein</fullName>
    </submittedName>
</protein>